<organism evidence="2 3">
    <name type="scientific">Agrilus planipennis</name>
    <name type="common">Emerald ash borer</name>
    <name type="synonym">Agrilus marcopoli</name>
    <dbReference type="NCBI Taxonomy" id="224129"/>
    <lineage>
        <taxon>Eukaryota</taxon>
        <taxon>Metazoa</taxon>
        <taxon>Ecdysozoa</taxon>
        <taxon>Arthropoda</taxon>
        <taxon>Hexapoda</taxon>
        <taxon>Insecta</taxon>
        <taxon>Pterygota</taxon>
        <taxon>Neoptera</taxon>
        <taxon>Endopterygota</taxon>
        <taxon>Coleoptera</taxon>
        <taxon>Polyphaga</taxon>
        <taxon>Elateriformia</taxon>
        <taxon>Buprestoidea</taxon>
        <taxon>Buprestidae</taxon>
        <taxon>Agrilinae</taxon>
        <taxon>Agrilus</taxon>
    </lineage>
</organism>
<keyword evidence="2" id="KW-1185">Reference proteome</keyword>
<evidence type="ECO:0000313" key="3">
    <source>
        <dbReference type="RefSeq" id="XP_018336306.1"/>
    </source>
</evidence>
<keyword evidence="1" id="KW-0732">Signal</keyword>
<dbReference type="RefSeq" id="XP_018336306.1">
    <property type="nucleotide sequence ID" value="XM_018480804.1"/>
</dbReference>
<evidence type="ECO:0000313" key="2">
    <source>
        <dbReference type="Proteomes" id="UP000192223"/>
    </source>
</evidence>
<accession>A0A1W4XJL2</accession>
<name>A0A1W4XJL2_AGRPL</name>
<dbReference type="AlphaFoldDB" id="A0A1W4XJL2"/>
<dbReference type="RefSeq" id="XP_018336307.1">
    <property type="nucleotide sequence ID" value="XM_018480805.1"/>
</dbReference>
<evidence type="ECO:0000313" key="4">
    <source>
        <dbReference type="RefSeq" id="XP_018336307.1"/>
    </source>
</evidence>
<feature type="signal peptide" evidence="1">
    <location>
        <begin position="1"/>
        <end position="23"/>
    </location>
</feature>
<proteinExistence type="predicted"/>
<dbReference type="KEGG" id="apln:108744851"/>
<dbReference type="OrthoDB" id="8197466at2759"/>
<feature type="chain" id="PRO_5010817894" evidence="1">
    <location>
        <begin position="24"/>
        <end position="211"/>
    </location>
</feature>
<sequence length="211" mass="22472">MNLLLCTSLTVVLAALLFTNVHSKSFSKREISDSGVDPTKFEVNIADVDREKRGYDHHHDFQVPEVDYKAQGVEHKYVLKNALLGFVFHKINSFIDKKTEWIDHLDKSNIPKNKAAGIYPPKDEKTTLAGAISGIIGSKLEAAGPVISFVTHKLTSGSSLFNKGHGGDSGGLHGGSSAGKGFDVGGQLGGLLGAFAGGSSTRHNGDSYGTY</sequence>
<dbReference type="GeneID" id="108744851"/>
<dbReference type="Proteomes" id="UP000192223">
    <property type="component" value="Unplaced"/>
</dbReference>
<reference evidence="3 4" key="1">
    <citation type="submission" date="2025-04" db="UniProtKB">
        <authorList>
            <consortium name="RefSeq"/>
        </authorList>
    </citation>
    <scope>IDENTIFICATION</scope>
    <source>
        <tissue evidence="3 4">Entire body</tissue>
    </source>
</reference>
<gene>
    <name evidence="3 4" type="primary">LOC108744851</name>
</gene>
<evidence type="ECO:0000256" key="1">
    <source>
        <dbReference type="SAM" id="SignalP"/>
    </source>
</evidence>
<protein>
    <submittedName>
        <fullName evidence="3 4">Uncharacterized protein LOC108744851</fullName>
    </submittedName>
</protein>